<evidence type="ECO:0000256" key="11">
    <source>
        <dbReference type="ARBA" id="ARBA00022932"/>
    </source>
</evidence>
<feature type="domain" description="DNA-directed DNA polymerase family B exonuclease" evidence="21">
    <location>
        <begin position="289"/>
        <end position="541"/>
    </location>
</feature>
<keyword evidence="10" id="KW-0378">Hydrolase</keyword>
<accession>A0A059WP17</accession>
<comment type="catalytic activity">
    <reaction evidence="1">
        <text>Endonucleolytic cleavage to 5'-phosphomonoester.</text>
        <dbReference type="EC" id="3.1.26.4"/>
    </reaction>
</comment>
<dbReference type="SUPFAM" id="SSF53098">
    <property type="entry name" value="Ribonuclease H-like"/>
    <property type="match status" value="1"/>
</dbReference>
<keyword evidence="4" id="KW-1048">Host nucleus</keyword>
<organismHost>
    <name type="scientific">Macaca nemestrina</name>
    <name type="common">Pig-tailed macaque</name>
    <dbReference type="NCBI Taxonomy" id="9545"/>
</organismHost>
<keyword evidence="13 18" id="KW-0238">DNA-binding</keyword>
<dbReference type="PROSITE" id="PS00116">
    <property type="entry name" value="DNA_POLYMERASE_B"/>
    <property type="match status" value="1"/>
</dbReference>
<dbReference type="PRINTS" id="PR00106">
    <property type="entry name" value="DNAPOLB"/>
</dbReference>
<dbReference type="SMART" id="SM00486">
    <property type="entry name" value="POLBc"/>
    <property type="match status" value="1"/>
</dbReference>
<feature type="domain" description="DNA-directed DNA polymerase family B multifunctional" evidence="20">
    <location>
        <begin position="605"/>
        <end position="1189"/>
    </location>
</feature>
<feature type="compositionally biased region" description="Acidic residues" evidence="19">
    <location>
        <begin position="655"/>
        <end position="668"/>
    </location>
</feature>
<dbReference type="Gene3D" id="1.10.287.690">
    <property type="entry name" value="Helix hairpin bin"/>
    <property type="match status" value="1"/>
</dbReference>
<sequence length="1249" mass="137320">MGSLGRGGPEARSAARAASGFFGPPAGRGSEPIPRPRENFYNPYLAAGRRSAAARPAQAAPHTYCSECDEFRFVAPRALDEDAPPEMRVGVHDGRLKRAPRVYCGGEERDVLDFGQDAFWPRRARLWAGADHAPAGFAPAVDLFHVYDIVENVEHAQHGTHAGHTHGRFLDAITPSGTVVTLLGLTPEGRRVAVHVYGTRQYFYMNKAEVDRRLGCRAPRDLCERMAAALRESPGGSFRSISADHFEVDVVDRADVYYYETPRVPYYRVHARNGRALSHLCDNFCPGIRKYEGGVDATTRFVLDNPGFVTFGWYRLGRGRDGTPPHPRPASAFVTSSDVEIDCMADNLTVERERGDLPGYKLMCFDIECKAGGEDEAAFPVAANAEDLVIQISCLLYDLATTRLEHILLFSLGSCDLPEAFVADLEARGLPAPTVLEFDSEFEMLLAFVTFVKQYGPEFATGYNIINFDWPFLIAKLTDVYKVPLDGYGRMNRRGVFRVWDIGQSHFQKRSKIKMNGVINIDMYGIVCDKVKLSSYKLNAVAEAVLKDKKKDLNYRDIPRYYAAGPAQRGVIGEYCVQDSLLVGQLFFKFLPHLELSAVARLAGITLTRTIYDGQQIRVYTCLLRLAGQKGFLLPDNQGRFAASQAAAAPGRTGEEEDDDAAGGEEGGDASADGGGAADVVGDVVGDGGATGSAREGGGGRNVGYQGAKVLDPTSGFHVDPVVVFDFASLYPSIIQAHNLCFSTLSLTADAVAGLEPDRDYLAIEVGGRRLFFVKAHVRESLLSILLRDWLAMRKQIRSRIPQSTPEEAVLLDKQQAAIKVVCNSVYGFTGVQHGLLPCLHVAATVTTIGRDMLLATREYVHERWTTLDRLEADFPEAAGMRAPGPYSMRIIYGDTDSIFVLCRGLTAEGLTAMGDRMAAHISRALFLPPIKLECEKTFTKLLLIAKKKYIGVICGGKMLIKGVDLVRKNNCAFINRTSRALVDLLFYDDAVSAAAAALAARPAEEWLARPLPVGLDAFGRVLVDAHRRITDPDRDVRDFVLTAELSRHPRAYANKRLPHLTVYYKLLARRDQVPSIKDRIPYVIVAQTREVEETVARIDALRELDAAPPAPASLEEGPPGSPDRPSSTCPAPKRPRGRQAGDPEAKRRKLLVSELAEDPGHAVSHRVPLNTDYYFSHLIGAACVTFKALFGNNAKITENLLKRFIPEVWHPEEETATRLRSAGFRAAGAGATEEETRQRLRRAFDTLA</sequence>
<feature type="compositionally biased region" description="Low complexity" evidence="19">
    <location>
        <begin position="10"/>
        <end position="30"/>
    </location>
</feature>
<organismHost>
    <name type="scientific">Macaca fascicularis</name>
    <name type="common">Crab-eating macaque</name>
    <name type="synonym">Cynomolgus monkey</name>
    <dbReference type="NCBI Taxonomy" id="9541"/>
</organismHost>
<evidence type="ECO:0000256" key="10">
    <source>
        <dbReference type="ARBA" id="ARBA00022801"/>
    </source>
</evidence>
<dbReference type="InterPro" id="IPR006172">
    <property type="entry name" value="DNA-dir_DNA_pol_B"/>
</dbReference>
<dbReference type="Gene3D" id="3.90.1600.10">
    <property type="entry name" value="Palm domain of DNA polymerase"/>
    <property type="match status" value="1"/>
</dbReference>
<dbReference type="InterPro" id="IPR050240">
    <property type="entry name" value="DNA_pol_type-B"/>
</dbReference>
<dbReference type="InterPro" id="IPR042087">
    <property type="entry name" value="DNA_pol_B_thumb"/>
</dbReference>
<dbReference type="PANTHER" id="PTHR10322">
    <property type="entry name" value="DNA POLYMERASE CATALYTIC SUBUNIT"/>
    <property type="match status" value="1"/>
</dbReference>
<dbReference type="InterPro" id="IPR017964">
    <property type="entry name" value="DNA-dir_DNA_pol_B_CS"/>
</dbReference>
<evidence type="ECO:0000256" key="16">
    <source>
        <dbReference type="ARBA" id="ARBA00025814"/>
    </source>
</evidence>
<dbReference type="InterPro" id="IPR043502">
    <property type="entry name" value="DNA/RNA_pol_sf"/>
</dbReference>
<dbReference type="SUPFAM" id="SSF56672">
    <property type="entry name" value="DNA/RNA polymerases"/>
    <property type="match status" value="1"/>
</dbReference>
<dbReference type="Proteomes" id="UP000134119">
    <property type="component" value="Genome"/>
</dbReference>
<feature type="region of interest" description="Disordered" evidence="19">
    <location>
        <begin position="644"/>
        <end position="675"/>
    </location>
</feature>
<evidence type="ECO:0000313" key="24">
    <source>
        <dbReference type="Proteomes" id="UP000134119"/>
    </source>
</evidence>
<dbReference type="PANTHER" id="PTHR10322:SF23">
    <property type="entry name" value="DNA POLYMERASE DELTA CATALYTIC SUBUNIT"/>
    <property type="match status" value="1"/>
</dbReference>
<evidence type="ECO:0000256" key="13">
    <source>
        <dbReference type="ARBA" id="ARBA00023125"/>
    </source>
</evidence>
<comment type="function">
    <text evidence="15">Replicates viral genomic DNA. The replication complex is composed of six viral proteins: the DNA polymerase, processivity factor, primase, primase-associated factor, helicase, and ssDNA-binding protein. Additionally, the polymerase contains an intrinsic ribonuclease H (RNase H) activity that specifically degrades RNA/DNA heteroduplexes or duplex DNA substrates in the 5' to 3' direction. Therefore, it can catalyze the excision of the RNA primers that initiate the synthesis of Okazaki fragments at a replication fork during viral DNA replication.</text>
</comment>
<feature type="domain" description="DNA polymerase catalytic subunit Pol C-terminal" evidence="22">
    <location>
        <begin position="1217"/>
        <end position="1249"/>
    </location>
</feature>
<keyword evidence="9" id="KW-0255">Endonuclease</keyword>
<dbReference type="SMR" id="A0A059WP17"/>
<organismHost>
    <name type="scientific">Macaca mulatta</name>
    <name type="common">Rhesus macaque</name>
    <dbReference type="NCBI Taxonomy" id="9544"/>
</organismHost>
<dbReference type="Pfam" id="PF11590">
    <property type="entry name" value="DNAPolymera_Pol"/>
    <property type="match status" value="1"/>
</dbReference>
<protein>
    <recommendedName>
        <fullName evidence="18">DNA polymerase</fullName>
        <ecNumber evidence="18">2.7.7.7</ecNumber>
    </recommendedName>
</protein>
<dbReference type="FunFam" id="1.10.287.690:FF:000006">
    <property type="entry name" value="DNA polymerase"/>
    <property type="match status" value="1"/>
</dbReference>
<gene>
    <name evidence="23" type="primary">UL30</name>
</gene>
<keyword evidence="7 18" id="KW-0235">DNA replication</keyword>
<dbReference type="InterPro" id="IPR023211">
    <property type="entry name" value="DNA_pol_palm_dom_sf"/>
</dbReference>
<dbReference type="InterPro" id="IPR006133">
    <property type="entry name" value="DNA-dir_DNA_pol_B_exonuc"/>
</dbReference>
<keyword evidence="11 18" id="KW-0239">DNA-directed DNA polymerase</keyword>
<evidence type="ECO:0000256" key="9">
    <source>
        <dbReference type="ARBA" id="ARBA00022759"/>
    </source>
</evidence>
<evidence type="ECO:0000256" key="5">
    <source>
        <dbReference type="ARBA" id="ARBA00022679"/>
    </source>
</evidence>
<dbReference type="GO" id="GO:0042025">
    <property type="term" value="C:host cell nucleus"/>
    <property type="evidence" value="ECO:0007669"/>
    <property type="project" value="UniProtKB-SubCell"/>
</dbReference>
<evidence type="ECO:0000256" key="4">
    <source>
        <dbReference type="ARBA" id="ARBA00022562"/>
    </source>
</evidence>
<feature type="region of interest" description="Disordered" evidence="19">
    <location>
        <begin position="1108"/>
        <end position="1146"/>
    </location>
</feature>
<dbReference type="Pfam" id="PF03104">
    <property type="entry name" value="DNA_pol_B_exo1"/>
    <property type="match status" value="1"/>
</dbReference>
<dbReference type="EC" id="2.7.7.7" evidence="18"/>
<keyword evidence="12" id="KW-1194">Viral DNA replication</keyword>
<evidence type="ECO:0000256" key="19">
    <source>
        <dbReference type="SAM" id="MobiDB-lite"/>
    </source>
</evidence>
<evidence type="ECO:0000256" key="6">
    <source>
        <dbReference type="ARBA" id="ARBA00022695"/>
    </source>
</evidence>
<evidence type="ECO:0000256" key="17">
    <source>
        <dbReference type="ARBA" id="ARBA00049244"/>
    </source>
</evidence>
<reference evidence="23 24" key="1">
    <citation type="journal article" date="2014" name="Arch. Virol.">
        <title>Genome sequence of a pathogenic isolate of monkey B virus (species Macacine herpesvirus 1).</title>
        <authorList>
            <person name="Ohsawa K."/>
            <person name="Black D."/>
            <person name="Ohsawa M."/>
            <person name="Eberle R."/>
        </authorList>
    </citation>
    <scope>NUCLEOTIDE SEQUENCE [LARGE SCALE GENOMIC DNA]</scope>
    <source>
        <strain evidence="23">E90-136</strain>
    </source>
</reference>
<dbReference type="GO" id="GO:0006261">
    <property type="term" value="P:DNA-templated DNA replication"/>
    <property type="evidence" value="ECO:0007669"/>
    <property type="project" value="TreeGrafter"/>
</dbReference>
<evidence type="ECO:0000256" key="12">
    <source>
        <dbReference type="ARBA" id="ARBA00023109"/>
    </source>
</evidence>
<dbReference type="InterPro" id="IPR006134">
    <property type="entry name" value="DNA-dir_DNA_pol_B_multi_dom"/>
</dbReference>
<evidence type="ECO:0000313" key="23">
    <source>
        <dbReference type="EMBL" id="AIA09524.1"/>
    </source>
</evidence>
<evidence type="ECO:0000256" key="3">
    <source>
        <dbReference type="ARBA" id="ARBA00005755"/>
    </source>
</evidence>
<proteinExistence type="inferred from homology"/>
<keyword evidence="14" id="KW-0511">Multifunctional enzyme</keyword>
<dbReference type="Gene3D" id="3.30.420.10">
    <property type="entry name" value="Ribonuclease H-like superfamily/Ribonuclease H"/>
    <property type="match status" value="1"/>
</dbReference>
<evidence type="ECO:0000256" key="2">
    <source>
        <dbReference type="ARBA" id="ARBA00004147"/>
    </source>
</evidence>
<name>A0A059WP17_CHV1</name>
<evidence type="ECO:0000256" key="14">
    <source>
        <dbReference type="ARBA" id="ARBA00023268"/>
    </source>
</evidence>
<evidence type="ECO:0000259" key="22">
    <source>
        <dbReference type="Pfam" id="PF11590"/>
    </source>
</evidence>
<comment type="subcellular location">
    <subcellularLocation>
        <location evidence="2">Host nucleus</location>
    </subcellularLocation>
</comment>
<dbReference type="EMBL" id="KJ566591">
    <property type="protein sequence ID" value="AIA09524.1"/>
    <property type="molecule type" value="Genomic_DNA"/>
</dbReference>
<organismHost>
    <name type="scientific">Macaca leonina</name>
    <name type="common">Northern pig-tailed macaque</name>
    <name type="synonym">Macaca nemestrina leonina</name>
    <dbReference type="NCBI Taxonomy" id="90387"/>
</organismHost>
<evidence type="ECO:0000256" key="1">
    <source>
        <dbReference type="ARBA" id="ARBA00000077"/>
    </source>
</evidence>
<keyword evidence="6 18" id="KW-0548">Nucleotidyltransferase</keyword>
<evidence type="ECO:0000256" key="7">
    <source>
        <dbReference type="ARBA" id="ARBA00022705"/>
    </source>
</evidence>
<dbReference type="GO" id="GO:0000166">
    <property type="term" value="F:nucleotide binding"/>
    <property type="evidence" value="ECO:0007669"/>
    <property type="project" value="InterPro"/>
</dbReference>
<keyword evidence="5 18" id="KW-0808">Transferase</keyword>
<organismHost>
    <name type="scientific">Homo sapiens</name>
    <name type="common">Human</name>
    <dbReference type="NCBI Taxonomy" id="9606"/>
</organismHost>
<organism evidence="23 24">
    <name type="scientific">Cercopithecine herpesvirus 1</name>
    <name type="common">CeHV-1</name>
    <name type="synonym">Simian herpes B virus</name>
    <dbReference type="NCBI Taxonomy" id="10325"/>
    <lineage>
        <taxon>Viruses</taxon>
        <taxon>Duplodnaviria</taxon>
        <taxon>Heunggongvirae</taxon>
        <taxon>Peploviricota</taxon>
        <taxon>Herviviricetes</taxon>
        <taxon>Herpesvirales</taxon>
        <taxon>Orthoherpesviridae</taxon>
        <taxon>Alphaherpesvirinae</taxon>
        <taxon>Simplexvirus</taxon>
        <taxon>Simplexvirus macacinealpha1</taxon>
    </lineage>
</organism>
<evidence type="ECO:0000259" key="20">
    <source>
        <dbReference type="Pfam" id="PF00136"/>
    </source>
</evidence>
<dbReference type="GO" id="GO:0004523">
    <property type="term" value="F:RNA-DNA hybrid ribonuclease activity"/>
    <property type="evidence" value="ECO:0007669"/>
    <property type="project" value="UniProtKB-EC"/>
</dbReference>
<dbReference type="Gene3D" id="1.10.132.60">
    <property type="entry name" value="DNA polymerase family B, C-terminal domain"/>
    <property type="match status" value="1"/>
</dbReference>
<dbReference type="InterPro" id="IPR012337">
    <property type="entry name" value="RNaseH-like_sf"/>
</dbReference>
<comment type="subunit">
    <text evidence="16">Forms a complex with the ssDNA-binding protein UL29, the DNA polymerase processivity factor, and the alkaline exonuclease. Interacts with the putative helicase-primase complex subunit UL8; this interaction may coordinate leading and lagging strand DNA synthesis at the replication fork.</text>
</comment>
<comment type="catalytic activity">
    <reaction evidence="17 18">
        <text>DNA(n) + a 2'-deoxyribonucleoside 5'-triphosphate = DNA(n+1) + diphosphate</text>
        <dbReference type="Rhea" id="RHEA:22508"/>
        <dbReference type="Rhea" id="RHEA-COMP:17339"/>
        <dbReference type="Rhea" id="RHEA-COMP:17340"/>
        <dbReference type="ChEBI" id="CHEBI:33019"/>
        <dbReference type="ChEBI" id="CHEBI:61560"/>
        <dbReference type="ChEBI" id="CHEBI:173112"/>
        <dbReference type="EC" id="2.7.7.7"/>
    </reaction>
</comment>
<keyword evidence="8" id="KW-0540">Nuclease</keyword>
<dbReference type="GO" id="GO:0003677">
    <property type="term" value="F:DNA binding"/>
    <property type="evidence" value="ECO:0007669"/>
    <property type="project" value="UniProtKB-KW"/>
</dbReference>
<dbReference type="Pfam" id="PF00136">
    <property type="entry name" value="DNA_pol_B"/>
    <property type="match status" value="1"/>
</dbReference>
<dbReference type="GO" id="GO:0003887">
    <property type="term" value="F:DNA-directed DNA polymerase activity"/>
    <property type="evidence" value="ECO:0007669"/>
    <property type="project" value="UniProtKB-KW"/>
</dbReference>
<dbReference type="InterPro" id="IPR036397">
    <property type="entry name" value="RNaseH_sf"/>
</dbReference>
<evidence type="ECO:0000256" key="18">
    <source>
        <dbReference type="RuleBase" id="RU000442"/>
    </source>
</evidence>
<comment type="similarity">
    <text evidence="3 18">Belongs to the DNA polymerase type-B family.</text>
</comment>
<dbReference type="GO" id="GO:0039693">
    <property type="term" value="P:viral DNA genome replication"/>
    <property type="evidence" value="ECO:0007669"/>
    <property type="project" value="UniProtKB-KW"/>
</dbReference>
<evidence type="ECO:0000256" key="8">
    <source>
        <dbReference type="ARBA" id="ARBA00022722"/>
    </source>
</evidence>
<dbReference type="Gene3D" id="3.30.342.10">
    <property type="entry name" value="DNA Polymerase, chain B, domain 1"/>
    <property type="match status" value="1"/>
</dbReference>
<evidence type="ECO:0000256" key="15">
    <source>
        <dbReference type="ARBA" id="ARBA00025601"/>
    </source>
</evidence>
<dbReference type="InterPro" id="IPR021639">
    <property type="entry name" value="DNAPolymera_Pol_C"/>
</dbReference>
<evidence type="ECO:0000259" key="21">
    <source>
        <dbReference type="Pfam" id="PF03104"/>
    </source>
</evidence>
<feature type="region of interest" description="Disordered" evidence="19">
    <location>
        <begin position="1"/>
        <end position="38"/>
    </location>
</feature>